<gene>
    <name evidence="2" type="ORF">FB463_002159</name>
    <name evidence="1" type="ORF">FFA01_04230</name>
</gene>
<dbReference type="Proteomes" id="UP000522688">
    <property type="component" value="Unassembled WGS sequence"/>
</dbReference>
<dbReference type="Proteomes" id="UP000321154">
    <property type="component" value="Unassembled WGS sequence"/>
</dbReference>
<comment type="caution">
    <text evidence="2">The sequence shown here is derived from an EMBL/GenBank/DDBJ whole genome shotgun (WGS) entry which is preliminary data.</text>
</comment>
<sequence>MASVAILVNGLPGSGKTTLSATLAGVLGCPLLAKDPITEALVDLAGPMIDPHALGGIAMDTVWAMAGEVEAGVVVDSFWHRERDLESARAGVERAGSPRTVEVWCDVDPEVALQRVVDRLAAGGRHPAHGTVESARASWPEWAGAAEPLGLWPVIRIDTSTPVDIDDLVMQISAQFV</sequence>
<evidence type="ECO:0000313" key="1">
    <source>
        <dbReference type="EMBL" id="GEK82114.1"/>
    </source>
</evidence>
<dbReference type="AlphaFoldDB" id="A0A7W3JJG3"/>
<keyword evidence="3" id="KW-1185">Reference proteome</keyword>
<keyword evidence="2" id="KW-0418">Kinase</keyword>
<dbReference type="InterPro" id="IPR027417">
    <property type="entry name" value="P-loop_NTPase"/>
</dbReference>
<reference evidence="1 3" key="1">
    <citation type="submission" date="2019-07" db="EMBL/GenBank/DDBJ databases">
        <title>Whole genome shotgun sequence of Frigoribacterium faeni NBRC 103066.</title>
        <authorList>
            <person name="Hosoyama A."/>
            <person name="Uohara A."/>
            <person name="Ohji S."/>
            <person name="Ichikawa N."/>
        </authorList>
    </citation>
    <scope>NUCLEOTIDE SEQUENCE [LARGE SCALE GENOMIC DNA]</scope>
    <source>
        <strain evidence="1 3">NBRC 103066</strain>
    </source>
</reference>
<name>A0A7W3JJG3_9MICO</name>
<dbReference type="Gene3D" id="3.40.50.300">
    <property type="entry name" value="P-loop containing nucleotide triphosphate hydrolases"/>
    <property type="match status" value="1"/>
</dbReference>
<dbReference type="GO" id="GO:0004340">
    <property type="term" value="F:glucokinase activity"/>
    <property type="evidence" value="ECO:0007669"/>
    <property type="project" value="UniProtKB-EC"/>
</dbReference>
<evidence type="ECO:0000313" key="2">
    <source>
        <dbReference type="EMBL" id="MBA8813910.1"/>
    </source>
</evidence>
<dbReference type="OrthoDB" id="3819922at2"/>
<reference evidence="2 4" key="2">
    <citation type="submission" date="2020-07" db="EMBL/GenBank/DDBJ databases">
        <title>Sequencing the genomes of 1000 actinobacteria strains.</title>
        <authorList>
            <person name="Klenk H.-P."/>
        </authorList>
    </citation>
    <scope>NUCLEOTIDE SEQUENCE [LARGE SCALE GENOMIC DNA]</scope>
    <source>
        <strain evidence="2 4">DSM 10309</strain>
    </source>
</reference>
<evidence type="ECO:0000313" key="4">
    <source>
        <dbReference type="Proteomes" id="UP000522688"/>
    </source>
</evidence>
<evidence type="ECO:0000313" key="3">
    <source>
        <dbReference type="Proteomes" id="UP000321154"/>
    </source>
</evidence>
<proteinExistence type="predicted"/>
<dbReference type="PANTHER" id="PTHR37807:SF3">
    <property type="entry name" value="OS07G0160300 PROTEIN"/>
    <property type="match status" value="1"/>
</dbReference>
<accession>A0A7W3JJG3</accession>
<dbReference type="EMBL" id="BJUV01000003">
    <property type="protein sequence ID" value="GEK82114.1"/>
    <property type="molecule type" value="Genomic_DNA"/>
</dbReference>
<organism evidence="2 4">
    <name type="scientific">Frigoribacterium faeni</name>
    <dbReference type="NCBI Taxonomy" id="145483"/>
    <lineage>
        <taxon>Bacteria</taxon>
        <taxon>Bacillati</taxon>
        <taxon>Actinomycetota</taxon>
        <taxon>Actinomycetes</taxon>
        <taxon>Micrococcales</taxon>
        <taxon>Microbacteriaceae</taxon>
        <taxon>Frigoribacterium</taxon>
    </lineage>
</organism>
<dbReference type="EC" id="2.7.1.2" evidence="2"/>
<dbReference type="RefSeq" id="WP_146852497.1">
    <property type="nucleotide sequence ID" value="NZ_BAAAHR010000003.1"/>
</dbReference>
<dbReference type="Pfam" id="PF13671">
    <property type="entry name" value="AAA_33"/>
    <property type="match status" value="1"/>
</dbReference>
<protein>
    <submittedName>
        <fullName evidence="2">Glucokinase</fullName>
        <ecNumber evidence="2">2.7.1.2</ecNumber>
    </submittedName>
</protein>
<keyword evidence="2" id="KW-0808">Transferase</keyword>
<dbReference type="EMBL" id="JACGWW010000002">
    <property type="protein sequence ID" value="MBA8813910.1"/>
    <property type="molecule type" value="Genomic_DNA"/>
</dbReference>
<dbReference type="PANTHER" id="PTHR37807">
    <property type="entry name" value="OS07G0160300 PROTEIN"/>
    <property type="match status" value="1"/>
</dbReference>
<dbReference type="SUPFAM" id="SSF52540">
    <property type="entry name" value="P-loop containing nucleoside triphosphate hydrolases"/>
    <property type="match status" value="1"/>
</dbReference>